<feature type="compositionally biased region" description="Basic and acidic residues" evidence="1">
    <location>
        <begin position="1168"/>
        <end position="1198"/>
    </location>
</feature>
<proteinExistence type="predicted"/>
<dbReference type="EMBL" id="KQ242591">
    <property type="protein sequence ID" value="KNC77958.1"/>
    <property type="molecule type" value="Genomic_DNA"/>
</dbReference>
<feature type="compositionally biased region" description="Acidic residues" evidence="1">
    <location>
        <begin position="1318"/>
        <end position="1330"/>
    </location>
</feature>
<feature type="compositionally biased region" description="Basic and acidic residues" evidence="1">
    <location>
        <begin position="299"/>
        <end position="313"/>
    </location>
</feature>
<feature type="region of interest" description="Disordered" evidence="1">
    <location>
        <begin position="683"/>
        <end position="735"/>
    </location>
</feature>
<feature type="compositionally biased region" description="Polar residues" evidence="1">
    <location>
        <begin position="894"/>
        <end position="911"/>
    </location>
</feature>
<feature type="compositionally biased region" description="Polar residues" evidence="1">
    <location>
        <begin position="204"/>
        <end position="213"/>
    </location>
</feature>
<accession>A0A0L0FPQ7</accession>
<feature type="compositionally biased region" description="Polar residues" evidence="1">
    <location>
        <begin position="687"/>
        <end position="701"/>
    </location>
</feature>
<feature type="region of interest" description="Disordered" evidence="1">
    <location>
        <begin position="49"/>
        <end position="137"/>
    </location>
</feature>
<reference evidence="2 3" key="1">
    <citation type="submission" date="2011-02" db="EMBL/GenBank/DDBJ databases">
        <title>The Genome Sequence of Sphaeroforma arctica JP610.</title>
        <authorList>
            <consortium name="The Broad Institute Genome Sequencing Platform"/>
            <person name="Russ C."/>
            <person name="Cuomo C."/>
            <person name="Young S.K."/>
            <person name="Zeng Q."/>
            <person name="Gargeya S."/>
            <person name="Alvarado L."/>
            <person name="Berlin A."/>
            <person name="Chapman S.B."/>
            <person name="Chen Z."/>
            <person name="Freedman E."/>
            <person name="Gellesch M."/>
            <person name="Goldberg J."/>
            <person name="Griggs A."/>
            <person name="Gujja S."/>
            <person name="Heilman E."/>
            <person name="Heiman D."/>
            <person name="Howarth C."/>
            <person name="Mehta T."/>
            <person name="Neiman D."/>
            <person name="Pearson M."/>
            <person name="Roberts A."/>
            <person name="Saif S."/>
            <person name="Shea T."/>
            <person name="Shenoy N."/>
            <person name="Sisk P."/>
            <person name="Stolte C."/>
            <person name="Sykes S."/>
            <person name="White J."/>
            <person name="Yandava C."/>
            <person name="Burger G."/>
            <person name="Gray M.W."/>
            <person name="Holland P.W.H."/>
            <person name="King N."/>
            <person name="Lang F.B.F."/>
            <person name="Roger A.J."/>
            <person name="Ruiz-Trillo I."/>
            <person name="Haas B."/>
            <person name="Nusbaum C."/>
            <person name="Birren B."/>
        </authorList>
    </citation>
    <scope>NUCLEOTIDE SEQUENCE [LARGE SCALE GENOMIC DNA]</scope>
    <source>
        <strain evidence="2 3">JP610</strain>
    </source>
</reference>
<feature type="compositionally biased region" description="Polar residues" evidence="1">
    <location>
        <begin position="78"/>
        <end position="95"/>
    </location>
</feature>
<evidence type="ECO:0000313" key="2">
    <source>
        <dbReference type="EMBL" id="KNC77958.1"/>
    </source>
</evidence>
<feature type="region of interest" description="Disordered" evidence="1">
    <location>
        <begin position="1168"/>
        <end position="1360"/>
    </location>
</feature>
<feature type="compositionally biased region" description="Polar residues" evidence="1">
    <location>
        <begin position="1225"/>
        <end position="1234"/>
    </location>
</feature>
<feature type="compositionally biased region" description="Polar residues" evidence="1">
    <location>
        <begin position="1014"/>
        <end position="1027"/>
    </location>
</feature>
<dbReference type="Proteomes" id="UP000054560">
    <property type="component" value="Unassembled WGS sequence"/>
</dbReference>
<evidence type="ECO:0000313" key="3">
    <source>
        <dbReference type="Proteomes" id="UP000054560"/>
    </source>
</evidence>
<gene>
    <name evidence="2" type="ORF">SARC_09594</name>
</gene>
<feature type="compositionally biased region" description="Basic and acidic residues" evidence="1">
    <location>
        <begin position="1249"/>
        <end position="1264"/>
    </location>
</feature>
<feature type="region of interest" description="Disordered" evidence="1">
    <location>
        <begin position="928"/>
        <end position="1145"/>
    </location>
</feature>
<feature type="compositionally biased region" description="Basic and acidic residues" evidence="1">
    <location>
        <begin position="851"/>
        <end position="864"/>
    </location>
</feature>
<dbReference type="GeneID" id="25910098"/>
<feature type="compositionally biased region" description="Polar residues" evidence="1">
    <location>
        <begin position="103"/>
        <end position="115"/>
    </location>
</feature>
<feature type="compositionally biased region" description="Basic and acidic residues" evidence="1">
    <location>
        <begin position="329"/>
        <end position="346"/>
    </location>
</feature>
<feature type="compositionally biased region" description="Low complexity" evidence="1">
    <location>
        <begin position="116"/>
        <end position="132"/>
    </location>
</feature>
<evidence type="ECO:0000256" key="1">
    <source>
        <dbReference type="SAM" id="MobiDB-lite"/>
    </source>
</evidence>
<protein>
    <submittedName>
        <fullName evidence="2">Uncharacterized protein</fullName>
    </submittedName>
</protein>
<feature type="compositionally biased region" description="Basic and acidic residues" evidence="1">
    <location>
        <begin position="367"/>
        <end position="387"/>
    </location>
</feature>
<keyword evidence="3" id="KW-1185">Reference proteome</keyword>
<feature type="compositionally biased region" description="Basic and acidic residues" evidence="1">
    <location>
        <begin position="1097"/>
        <end position="1107"/>
    </location>
</feature>
<feature type="region of interest" description="Disordered" evidence="1">
    <location>
        <begin position="261"/>
        <end position="387"/>
    </location>
</feature>
<feature type="compositionally biased region" description="Polar residues" evidence="1">
    <location>
        <begin position="874"/>
        <end position="884"/>
    </location>
</feature>
<feature type="region of interest" description="Disordered" evidence="1">
    <location>
        <begin position="637"/>
        <end position="656"/>
    </location>
</feature>
<sequence length="1360" mass="146092">MQSSMPSPLKKPLSPEADENLLKTYLKNKDENAGVMEASVPESNQVIDLASSDDEAAAAPDTAALPTSVKSGPVAIRSNGTELSVLNSDGKSLTKSGDAGTNMAISDESQPLTSISNDSGTNSGTKSGTSSGPKIIGTGIAARARRNHENQIGADKSTVDMSQSVKAMPTVLIGSLENYQRISAEAIKPSSTSTVLTEYAYKKQNNTSDTAASPTDLAPESDPKPPTPLKIDTLKEAKIMTPSSSQANVYIAGDSLLRTDDMSPPPPVLLGTRAQSSDVVDVPDESPYSDSNIPPEGSVVEHARMPTNEHVDVESDTTELTHTDTAGYKPDEEPSRLSDGVGEHINVDTSESAEDEDSGEGNGGDHSNPEIMDRALPRALPDHMREDKDSFVTNVSTHDLTDAVSKDVDPASVNHVDVVSSTSMLGRGASGKNRNEAISSDNTKDRGWYETQQQALHTTANAIHTAEKSFSEMDIVSQTTDGKKKVVIGVGSAPPKKSTNTAEVPARSRVLGNMINTETGKESAESMTGRDPMPGKDDNTLGESRPGVEKQSVDVGVSRKVYELDDTGVAHKGVVTGTHGPMEGKGSVPEDEDMRMSGSAMEEKMKDIYSGVSGTKDLDGTGLTGVLTNSTSVQYKHSLQPDTKYDTSHTQRKGKLEQPITSSMVVGSTDRPDVVVKTTTTPKLEKQSMSGATAPGLTNQAAPEKKKKVVIGQGESRYATQGPYRPTESSKARPYTQTHIQTPNKPRLLHPVAHASAPTTTPASTTSTKGGVTAKLNNLSLDRAPKSSPYATLGRANLEPGTIRKLQELSCKGGRKAKFFIPTVKGSVPTSVIKITPQSTATSQPVPSAQPDRKLHEQHSEKAKPAQLKRPSLDRTQSNISTNAKPIKRKHSSSDYMQSSLSTLTTDSNPFRSEKVLNAPRLISDIHASKPKAQGAGINSTQIASPRAHSRKDGRFSRSLSPIAATKSGSGEVPYEQSITISDDEPRGGVSRAKIKTRVVTIDSDNEVAEDSGSRAQSKSPVNSRSKAVSHGPIAGRLGELEWESESNDEDKPKKDRGRGKKQIMLGLERTNILAESMKRHGLNKSAANTPRPGSRQTDRSDREKGGKSRHKKEKCKGQRNTMDNYGVSGNSVKKSQRRHQDIVELDDKDDLTEFMVNRPDLAFLADHKSDEHTDMKPDTHPTLGDKKHIQTHTDKHKTSSKSARAQYTIEDMRAPRSGPISNVPGHSNRQSISPARRSRRRSTTSSSVEHESPGLHKHTDARTQKSRRASRTYTTSDFDGNTHAYRSAANASKGKGKKRGRTGREGPFKAQSYSETIDVDGDDSADDPNESMMSGPGGLTPATAKSYKRNKTRYSSLVN</sequence>
<feature type="compositionally biased region" description="Polar residues" evidence="1">
    <location>
        <begin position="836"/>
        <end position="847"/>
    </location>
</feature>
<feature type="region of interest" description="Disordered" evidence="1">
    <location>
        <begin position="204"/>
        <end position="228"/>
    </location>
</feature>
<organism evidence="2 3">
    <name type="scientific">Sphaeroforma arctica JP610</name>
    <dbReference type="NCBI Taxonomy" id="667725"/>
    <lineage>
        <taxon>Eukaryota</taxon>
        <taxon>Ichthyosporea</taxon>
        <taxon>Ichthyophonida</taxon>
        <taxon>Sphaeroforma</taxon>
    </lineage>
</organism>
<feature type="region of interest" description="Disordered" evidence="1">
    <location>
        <begin position="519"/>
        <end position="552"/>
    </location>
</feature>
<feature type="compositionally biased region" description="Polar residues" evidence="1">
    <location>
        <begin position="1119"/>
        <end position="1134"/>
    </location>
</feature>
<feature type="region of interest" description="Disordered" evidence="1">
    <location>
        <begin position="572"/>
        <end position="593"/>
    </location>
</feature>
<name>A0A0L0FPQ7_9EUKA</name>
<feature type="region of interest" description="Disordered" evidence="1">
    <location>
        <begin position="424"/>
        <end position="445"/>
    </location>
</feature>
<feature type="region of interest" description="Disordered" evidence="1">
    <location>
        <begin position="835"/>
        <end position="912"/>
    </location>
</feature>
<dbReference type="RefSeq" id="XP_014151860.1">
    <property type="nucleotide sequence ID" value="XM_014296385.1"/>
</dbReference>
<feature type="compositionally biased region" description="Low complexity" evidence="1">
    <location>
        <begin position="57"/>
        <end position="67"/>
    </location>
</feature>